<proteinExistence type="predicted"/>
<dbReference type="EMBL" id="CADCXV010000829">
    <property type="protein sequence ID" value="CAB0036826.1"/>
    <property type="molecule type" value="Genomic_DNA"/>
</dbReference>
<dbReference type="OrthoDB" id="422540at2759"/>
<dbReference type="InterPro" id="IPR036397">
    <property type="entry name" value="RNaseH_sf"/>
</dbReference>
<evidence type="ECO:0000313" key="1">
    <source>
        <dbReference type="EMBL" id="CAB0036826.1"/>
    </source>
</evidence>
<dbReference type="Gene3D" id="3.30.420.10">
    <property type="entry name" value="Ribonuclease H-like superfamily/Ribonuclease H"/>
    <property type="match status" value="1"/>
</dbReference>
<gene>
    <name evidence="1" type="ORF">TBRA_LOCUS8673</name>
</gene>
<keyword evidence="2" id="KW-1185">Reference proteome</keyword>
<accession>A0A6H5IH76</accession>
<dbReference type="Proteomes" id="UP000479190">
    <property type="component" value="Unassembled WGS sequence"/>
</dbReference>
<dbReference type="SUPFAM" id="SSF53098">
    <property type="entry name" value="Ribonuclease H-like"/>
    <property type="match status" value="1"/>
</dbReference>
<evidence type="ECO:0000313" key="2">
    <source>
        <dbReference type="Proteomes" id="UP000479190"/>
    </source>
</evidence>
<dbReference type="AlphaFoldDB" id="A0A6H5IH76"/>
<sequence>MEILEKRLNSLEKTLSRDMRMIMRLLQQSLQSSKESLNLESMSKNFADGAVYDFISVNKSKPNEFTEKGAKRVIASKNHKGSLFKYNIIAKQNSRQNLSSRFVQEKQNKTGKNYFSSNFKWEEVSSLLLEPTRSHSQPTGLSPYLKEHQRTQQIYHPHHVWRATVSTDRFQREHHLPWLLDCELAASILTRQRDHRILLLLMDVAQLPGDIEVSYRDLRSLARTAKITERMLRKFYIWPTISNDIALYCKAYIPCQQSKIARHNKPAPMHFDAPDSRFQHIHVDLVGPLPEVQGYGYLLTMIDRFSRWPEVVPVKDINFGDGDAGKYYDYNYDLCKRAIEKVYRVECSRRDSGMVALRVLDLILAQPLSSLSVTLQICLKAKQTKSLIYPYKNFLQDPAKFLQESYRIPIIRVTLRRFFQFSVSIVSSCLELYILYAQYALRSLASANS</sequence>
<dbReference type="PANTHER" id="PTHR47266">
    <property type="entry name" value="ENDONUCLEASE-RELATED"/>
    <property type="match status" value="1"/>
</dbReference>
<dbReference type="InterPro" id="IPR052160">
    <property type="entry name" value="Gypsy_RT_Integrase-like"/>
</dbReference>
<name>A0A6H5IH76_9HYME</name>
<evidence type="ECO:0008006" key="3">
    <source>
        <dbReference type="Google" id="ProtNLM"/>
    </source>
</evidence>
<protein>
    <recommendedName>
        <fullName evidence="3">Integrase zinc-binding domain-containing protein</fullName>
    </recommendedName>
</protein>
<organism evidence="1 2">
    <name type="scientific">Trichogramma brassicae</name>
    <dbReference type="NCBI Taxonomy" id="86971"/>
    <lineage>
        <taxon>Eukaryota</taxon>
        <taxon>Metazoa</taxon>
        <taxon>Ecdysozoa</taxon>
        <taxon>Arthropoda</taxon>
        <taxon>Hexapoda</taxon>
        <taxon>Insecta</taxon>
        <taxon>Pterygota</taxon>
        <taxon>Neoptera</taxon>
        <taxon>Endopterygota</taxon>
        <taxon>Hymenoptera</taxon>
        <taxon>Apocrita</taxon>
        <taxon>Proctotrupomorpha</taxon>
        <taxon>Chalcidoidea</taxon>
        <taxon>Trichogrammatidae</taxon>
        <taxon>Trichogramma</taxon>
    </lineage>
</organism>
<reference evidence="1 2" key="1">
    <citation type="submission" date="2020-02" db="EMBL/GenBank/DDBJ databases">
        <authorList>
            <person name="Ferguson B K."/>
        </authorList>
    </citation>
    <scope>NUCLEOTIDE SEQUENCE [LARGE SCALE GENOMIC DNA]</scope>
</reference>
<dbReference type="InterPro" id="IPR012337">
    <property type="entry name" value="RNaseH-like_sf"/>
</dbReference>
<dbReference type="GO" id="GO:0003676">
    <property type="term" value="F:nucleic acid binding"/>
    <property type="evidence" value="ECO:0007669"/>
    <property type="project" value="InterPro"/>
</dbReference>